<organism evidence="1 2">
    <name type="scientific">Panagrolaimus sp. PS1159</name>
    <dbReference type="NCBI Taxonomy" id="55785"/>
    <lineage>
        <taxon>Eukaryota</taxon>
        <taxon>Metazoa</taxon>
        <taxon>Ecdysozoa</taxon>
        <taxon>Nematoda</taxon>
        <taxon>Chromadorea</taxon>
        <taxon>Rhabditida</taxon>
        <taxon>Tylenchina</taxon>
        <taxon>Panagrolaimomorpha</taxon>
        <taxon>Panagrolaimoidea</taxon>
        <taxon>Panagrolaimidae</taxon>
        <taxon>Panagrolaimus</taxon>
    </lineage>
</organism>
<name>A0AC35G6Y3_9BILA</name>
<dbReference type="WBParaSite" id="PS1159_v2.g24464.t1">
    <property type="protein sequence ID" value="PS1159_v2.g24464.t1"/>
    <property type="gene ID" value="PS1159_v2.g24464"/>
</dbReference>
<reference evidence="2" key="1">
    <citation type="submission" date="2022-11" db="UniProtKB">
        <authorList>
            <consortium name="WormBaseParasite"/>
        </authorList>
    </citation>
    <scope>IDENTIFICATION</scope>
</reference>
<evidence type="ECO:0000313" key="2">
    <source>
        <dbReference type="WBParaSite" id="PS1159_v2.g24464.t1"/>
    </source>
</evidence>
<accession>A0AC35G6Y3</accession>
<proteinExistence type="predicted"/>
<sequence length="331" mass="37174">MSFNIFIIFSLFIGINCLTGPFTEDFRLWLESAGYADYNFPSLHLGINASYGGKDYKEQELKRNPVIFIHGNSDGALDDGTEFSSGFTASIRHFLSNGYTSGELYAITWGDRKLAKSFNREHTCATLLRIRRFVEAVLTYTNSTKIDIIAHSMGVTLARQIIKGGIIRDNIEACMIGKPINHQIHTFVGIAAANYGLCSCNKETAAKMPACGVLTGFYSGETCRKHFKMPLTKHHKSHISCSEAEPDHDCNPEYATNLMKLNSDKSFKDAQNVYSFWSEEDEIIGSNGVWGRKTSEIPNSDDVIVYRNKKHHALKTETVKDQYRAIVYGLY</sequence>
<evidence type="ECO:0000313" key="1">
    <source>
        <dbReference type="Proteomes" id="UP000887580"/>
    </source>
</evidence>
<protein>
    <submittedName>
        <fullName evidence="2">Uncharacterized protein</fullName>
    </submittedName>
</protein>
<dbReference type="Proteomes" id="UP000887580">
    <property type="component" value="Unplaced"/>
</dbReference>